<evidence type="ECO:0000256" key="2">
    <source>
        <dbReference type="ARBA" id="ARBA00012741"/>
    </source>
</evidence>
<dbReference type="InterPro" id="IPR006047">
    <property type="entry name" value="GH13_cat_dom"/>
</dbReference>
<dbReference type="Pfam" id="PF16028">
    <property type="entry name" value="SLC3A2_N"/>
    <property type="match status" value="1"/>
</dbReference>
<protein>
    <recommendedName>
        <fullName evidence="2">alpha-glucosidase</fullName>
        <ecNumber evidence="2">3.2.1.20</ecNumber>
    </recommendedName>
</protein>
<evidence type="ECO:0000313" key="8">
    <source>
        <dbReference type="RefSeq" id="XP_052756446.1"/>
    </source>
</evidence>
<keyword evidence="7" id="KW-1185">Reference proteome</keyword>
<dbReference type="RefSeq" id="XP_052756446.1">
    <property type="nucleotide sequence ID" value="XM_052900486.1"/>
</dbReference>
<dbReference type="SMART" id="SM00642">
    <property type="entry name" value="Aamy"/>
    <property type="match status" value="1"/>
</dbReference>
<dbReference type="PANTHER" id="PTHR46673:SF1">
    <property type="entry name" value="4F2 CELL-SURFACE ANTIGEN HEAVY CHAIN"/>
    <property type="match status" value="1"/>
</dbReference>
<evidence type="ECO:0000313" key="7">
    <source>
        <dbReference type="Proteomes" id="UP001652740"/>
    </source>
</evidence>
<accession>A0ABM3MYL6</accession>
<name>A0ABM3MYL6_GALME</name>
<organism evidence="7 8">
    <name type="scientific">Galleria mellonella</name>
    <name type="common">Greater wax moth</name>
    <dbReference type="NCBI Taxonomy" id="7137"/>
    <lineage>
        <taxon>Eukaryota</taxon>
        <taxon>Metazoa</taxon>
        <taxon>Ecdysozoa</taxon>
        <taxon>Arthropoda</taxon>
        <taxon>Hexapoda</taxon>
        <taxon>Insecta</taxon>
        <taxon>Pterygota</taxon>
        <taxon>Neoptera</taxon>
        <taxon>Endopterygota</taxon>
        <taxon>Lepidoptera</taxon>
        <taxon>Glossata</taxon>
        <taxon>Ditrysia</taxon>
        <taxon>Pyraloidea</taxon>
        <taxon>Pyralidae</taxon>
        <taxon>Galleriinae</taxon>
        <taxon>Galleria</taxon>
    </lineage>
</organism>
<feature type="transmembrane region" description="Helical" evidence="5">
    <location>
        <begin position="120"/>
        <end position="142"/>
    </location>
</feature>
<feature type="region of interest" description="Disordered" evidence="4">
    <location>
        <begin position="1"/>
        <end position="31"/>
    </location>
</feature>
<evidence type="ECO:0000256" key="3">
    <source>
        <dbReference type="SAM" id="Coils"/>
    </source>
</evidence>
<evidence type="ECO:0000256" key="5">
    <source>
        <dbReference type="SAM" id="Phobius"/>
    </source>
</evidence>
<evidence type="ECO:0000259" key="6">
    <source>
        <dbReference type="SMART" id="SM00642"/>
    </source>
</evidence>
<keyword evidence="5" id="KW-1133">Transmembrane helix</keyword>
<comment type="catalytic activity">
    <reaction evidence="1">
        <text>Hydrolysis of terminal, non-reducing (1-&gt;4)-linked alpha-D-glucose residues with release of alpha-D-glucose.</text>
        <dbReference type="EC" id="3.2.1.20"/>
    </reaction>
</comment>
<feature type="coiled-coil region" evidence="3">
    <location>
        <begin position="43"/>
        <end position="70"/>
    </location>
</feature>
<dbReference type="Pfam" id="PF00128">
    <property type="entry name" value="Alpha-amylase"/>
    <property type="match status" value="1"/>
</dbReference>
<dbReference type="Gene3D" id="3.20.20.80">
    <property type="entry name" value="Glycosidases"/>
    <property type="match status" value="1"/>
</dbReference>
<dbReference type="SUPFAM" id="SSF51445">
    <property type="entry name" value="(Trans)glycosidases"/>
    <property type="match status" value="1"/>
</dbReference>
<dbReference type="InterPro" id="IPR045857">
    <property type="entry name" value="O16G_dom_2"/>
</dbReference>
<dbReference type="InterPro" id="IPR017853">
    <property type="entry name" value="GH"/>
</dbReference>
<sequence>MSEPRKNHLSIDGGQVKEDENVATYKPIPESDTEFCTSKSNLTKSKEKVSDEAEEKLLDKEEEAKIVTRVDMADAKYVVGDHRNGDAKIELDANKRQFSGLTKEELLKYADDPFWVRLRWFMFVLFWALWLCMLAGAIAIIIKAPKCAPPTPKTWFEKGPLVDMTPMDSYEDIEEHLPLMQESKVLGIFTDVPPTYEVLEQTEPLEQFKAFLEKAKKYSIKVIVDLTPNFVSNTSRWFQLSANRTGEYADYFVWAKGKDYSSNGTLEPPNNWVSTLDIPAWTYNKQREEFYLHQYGTDQPDLNFNNPAVVQQFENVLKAWMKAGADGVRLRNARHLLVNASLPDDKMAVGAGSAVGVDHHQYEFWRHQHTTDQPGLDALLARWSSFVDDNGPSPGGGETVFTLAESMRPELFLLAHNATWLRPRSAAPLTLSTKPATLAAEISPRLPYWPAMQLKTDENSQDTELAEWAMLLPATPVIDIDQLRPAENDSLATTMLKHLVPLREDATIEHGQYSVVAVPAVNSSVELLACARWKAGHTGYIAVLNPTTEDAVANLTLPSVPATVSIHHVTQTVKRRTSYINNMALPRDNVTVPHGATVVLSYVPEIAAEN</sequence>
<dbReference type="Gene3D" id="3.90.400.10">
    <property type="entry name" value="Oligo-1,6-glucosidase, Domain 2"/>
    <property type="match status" value="1"/>
</dbReference>
<dbReference type="Proteomes" id="UP001652740">
    <property type="component" value="Unplaced"/>
</dbReference>
<feature type="domain" description="Glycosyl hydrolase family 13 catalytic" evidence="6">
    <location>
        <begin position="163"/>
        <end position="503"/>
    </location>
</feature>
<gene>
    <name evidence="8" type="primary">LOC113514738</name>
</gene>
<keyword evidence="3" id="KW-0175">Coiled coil</keyword>
<proteinExistence type="predicted"/>
<keyword evidence="5" id="KW-0472">Membrane</keyword>
<reference evidence="8" key="1">
    <citation type="submission" date="2025-08" db="UniProtKB">
        <authorList>
            <consortium name="RefSeq"/>
        </authorList>
    </citation>
    <scope>IDENTIFICATION</scope>
    <source>
        <tissue evidence="8">Whole larvae</tissue>
    </source>
</reference>
<dbReference type="InterPro" id="IPR031984">
    <property type="entry name" value="SLC3A2_N"/>
</dbReference>
<dbReference type="PANTHER" id="PTHR46673">
    <property type="entry name" value="4F2 CELL-SURFACE ANTIGEN HEAVY CHAIN"/>
    <property type="match status" value="1"/>
</dbReference>
<dbReference type="InterPro" id="IPR042280">
    <property type="entry name" value="SLC3A2"/>
</dbReference>
<dbReference type="GeneID" id="113514738"/>
<dbReference type="EC" id="3.2.1.20" evidence="2"/>
<evidence type="ECO:0000256" key="1">
    <source>
        <dbReference type="ARBA" id="ARBA00001657"/>
    </source>
</evidence>
<evidence type="ECO:0000256" key="4">
    <source>
        <dbReference type="SAM" id="MobiDB-lite"/>
    </source>
</evidence>
<keyword evidence="5" id="KW-0812">Transmembrane</keyword>